<name>A0A0A8YE69_ARUDO</name>
<protein>
    <submittedName>
        <fullName evidence="1">Uncharacterized protein</fullName>
    </submittedName>
</protein>
<reference evidence="1" key="1">
    <citation type="submission" date="2014-09" db="EMBL/GenBank/DDBJ databases">
        <authorList>
            <person name="Magalhaes I.L.F."/>
            <person name="Oliveira U."/>
            <person name="Santos F.R."/>
            <person name="Vidigal T.H.D.A."/>
            <person name="Brescovit A.D."/>
            <person name="Santos A.J."/>
        </authorList>
    </citation>
    <scope>NUCLEOTIDE SEQUENCE</scope>
    <source>
        <tissue evidence="1">Shoot tissue taken approximately 20 cm above the soil surface</tissue>
    </source>
</reference>
<reference evidence="1" key="2">
    <citation type="journal article" date="2015" name="Data Brief">
        <title>Shoot transcriptome of the giant reed, Arundo donax.</title>
        <authorList>
            <person name="Barrero R.A."/>
            <person name="Guerrero F.D."/>
            <person name="Moolhuijzen P."/>
            <person name="Goolsby J.A."/>
            <person name="Tidwell J."/>
            <person name="Bellgard S.E."/>
            <person name="Bellgard M.I."/>
        </authorList>
    </citation>
    <scope>NUCLEOTIDE SEQUENCE</scope>
    <source>
        <tissue evidence="1">Shoot tissue taken approximately 20 cm above the soil surface</tissue>
    </source>
</reference>
<sequence length="44" mass="5108">MAVTGDQHKNKNCPGLLSFFKRCHLYNVTMHMSGQHVRHSVYSF</sequence>
<proteinExistence type="predicted"/>
<evidence type="ECO:0000313" key="1">
    <source>
        <dbReference type="EMBL" id="JAD24414.1"/>
    </source>
</evidence>
<dbReference type="AlphaFoldDB" id="A0A0A8YE69"/>
<organism evidence="1">
    <name type="scientific">Arundo donax</name>
    <name type="common">Giant reed</name>
    <name type="synonym">Donax arundinaceus</name>
    <dbReference type="NCBI Taxonomy" id="35708"/>
    <lineage>
        <taxon>Eukaryota</taxon>
        <taxon>Viridiplantae</taxon>
        <taxon>Streptophyta</taxon>
        <taxon>Embryophyta</taxon>
        <taxon>Tracheophyta</taxon>
        <taxon>Spermatophyta</taxon>
        <taxon>Magnoliopsida</taxon>
        <taxon>Liliopsida</taxon>
        <taxon>Poales</taxon>
        <taxon>Poaceae</taxon>
        <taxon>PACMAD clade</taxon>
        <taxon>Arundinoideae</taxon>
        <taxon>Arundineae</taxon>
        <taxon>Arundo</taxon>
    </lineage>
</organism>
<dbReference type="EMBL" id="GBRH01273481">
    <property type="protein sequence ID" value="JAD24414.1"/>
    <property type="molecule type" value="Transcribed_RNA"/>
</dbReference>
<accession>A0A0A8YE69</accession>